<dbReference type="Pfam" id="PF13302">
    <property type="entry name" value="Acetyltransf_3"/>
    <property type="match status" value="1"/>
</dbReference>
<accession>A0A841DH03</accession>
<dbReference type="Gene3D" id="3.40.630.30">
    <property type="match status" value="1"/>
</dbReference>
<organism evidence="3 4">
    <name type="scientific">Kribbella solani</name>
    <dbReference type="NCBI Taxonomy" id="236067"/>
    <lineage>
        <taxon>Bacteria</taxon>
        <taxon>Bacillati</taxon>
        <taxon>Actinomycetota</taxon>
        <taxon>Actinomycetes</taxon>
        <taxon>Propionibacteriales</taxon>
        <taxon>Kribbellaceae</taxon>
        <taxon>Kribbella</taxon>
    </lineage>
</organism>
<evidence type="ECO:0000313" key="3">
    <source>
        <dbReference type="EMBL" id="MBB5977181.1"/>
    </source>
</evidence>
<dbReference type="PROSITE" id="PS51186">
    <property type="entry name" value="GNAT"/>
    <property type="match status" value="1"/>
</dbReference>
<dbReference type="SUPFAM" id="SSF55729">
    <property type="entry name" value="Acyl-CoA N-acyltransferases (Nat)"/>
    <property type="match status" value="1"/>
</dbReference>
<keyword evidence="3" id="KW-0689">Ribosomal protein</keyword>
<dbReference type="PANTHER" id="PTHR43441">
    <property type="entry name" value="RIBOSOMAL-PROTEIN-SERINE ACETYLTRANSFERASE"/>
    <property type="match status" value="1"/>
</dbReference>
<evidence type="ECO:0000259" key="2">
    <source>
        <dbReference type="PROSITE" id="PS51186"/>
    </source>
</evidence>
<protein>
    <submittedName>
        <fullName evidence="3">Ribosomal protein S18 acetylase RimI-like enzyme</fullName>
    </submittedName>
</protein>
<reference evidence="3 4" key="1">
    <citation type="submission" date="2020-08" db="EMBL/GenBank/DDBJ databases">
        <title>Sequencing the genomes of 1000 actinobacteria strains.</title>
        <authorList>
            <person name="Klenk H.-P."/>
        </authorList>
    </citation>
    <scope>NUCLEOTIDE SEQUENCE [LARGE SCALE GENOMIC DNA]</scope>
    <source>
        <strain evidence="3 4">DSM 17294</strain>
    </source>
</reference>
<dbReference type="InterPro" id="IPR000182">
    <property type="entry name" value="GNAT_dom"/>
</dbReference>
<keyword evidence="4" id="KW-1185">Reference proteome</keyword>
<keyword evidence="3" id="KW-0687">Ribonucleoprotein</keyword>
<dbReference type="PANTHER" id="PTHR43441:SF2">
    <property type="entry name" value="FAMILY ACETYLTRANSFERASE, PUTATIVE (AFU_ORTHOLOGUE AFUA_7G00850)-RELATED"/>
    <property type="match status" value="1"/>
</dbReference>
<dbReference type="GO" id="GO:0005840">
    <property type="term" value="C:ribosome"/>
    <property type="evidence" value="ECO:0007669"/>
    <property type="project" value="UniProtKB-KW"/>
</dbReference>
<dbReference type="RefSeq" id="WP_319037248.1">
    <property type="nucleotide sequence ID" value="NZ_BAAAVN010000005.1"/>
</dbReference>
<evidence type="ECO:0000256" key="1">
    <source>
        <dbReference type="SAM" id="MobiDB-lite"/>
    </source>
</evidence>
<gene>
    <name evidence="3" type="ORF">HDA44_000522</name>
</gene>
<evidence type="ECO:0000313" key="4">
    <source>
        <dbReference type="Proteomes" id="UP000558997"/>
    </source>
</evidence>
<sequence length="190" mass="20584">MDVVLRPVGEADLGLFRRFAVEPGLVGLDWNGFRDAQAPGRQYAVDGFLGADGGRLMVVAGADTAGFVSWRSGTFDGRTNYWEIGIALLPEHRGRGIGWRAQAMLTAYLFEHTAVYRVQAATHPENHAEQKALEKAGFQLEAVIRGCEFRGGRMRDGYLYSRLRDDPAPELGNGSVTGTGSGSVRGPLAD</sequence>
<dbReference type="InterPro" id="IPR016181">
    <property type="entry name" value="Acyl_CoA_acyltransferase"/>
</dbReference>
<dbReference type="Proteomes" id="UP000558997">
    <property type="component" value="Unassembled WGS sequence"/>
</dbReference>
<dbReference type="GO" id="GO:1990189">
    <property type="term" value="F:protein N-terminal-serine acetyltransferase activity"/>
    <property type="evidence" value="ECO:0007669"/>
    <property type="project" value="TreeGrafter"/>
</dbReference>
<proteinExistence type="predicted"/>
<feature type="domain" description="N-acetyltransferase" evidence="2">
    <location>
        <begin position="3"/>
        <end position="165"/>
    </location>
</feature>
<feature type="region of interest" description="Disordered" evidence="1">
    <location>
        <begin position="169"/>
        <end position="190"/>
    </location>
</feature>
<dbReference type="InterPro" id="IPR051908">
    <property type="entry name" value="Ribosomal_N-acetyltransferase"/>
</dbReference>
<comment type="caution">
    <text evidence="3">The sequence shown here is derived from an EMBL/GenBank/DDBJ whole genome shotgun (WGS) entry which is preliminary data.</text>
</comment>
<dbReference type="AlphaFoldDB" id="A0A841DH03"/>
<dbReference type="GO" id="GO:0008999">
    <property type="term" value="F:protein-N-terminal-alanine acetyltransferase activity"/>
    <property type="evidence" value="ECO:0007669"/>
    <property type="project" value="TreeGrafter"/>
</dbReference>
<dbReference type="EMBL" id="JACHNF010000001">
    <property type="protein sequence ID" value="MBB5977181.1"/>
    <property type="molecule type" value="Genomic_DNA"/>
</dbReference>
<dbReference type="GO" id="GO:0005737">
    <property type="term" value="C:cytoplasm"/>
    <property type="evidence" value="ECO:0007669"/>
    <property type="project" value="TreeGrafter"/>
</dbReference>
<name>A0A841DH03_9ACTN</name>